<reference evidence="4 5" key="1">
    <citation type="journal article" date="2024" name="Nat. Commun.">
        <title>Phylogenomics reveals the evolutionary origins of lichenization in chlorophyte algae.</title>
        <authorList>
            <person name="Puginier C."/>
            <person name="Libourel C."/>
            <person name="Otte J."/>
            <person name="Skaloud P."/>
            <person name="Haon M."/>
            <person name="Grisel S."/>
            <person name="Petersen M."/>
            <person name="Berrin J.G."/>
            <person name="Delaux P.M."/>
            <person name="Dal Grande F."/>
            <person name="Keller J."/>
        </authorList>
    </citation>
    <scope>NUCLEOTIDE SEQUENCE [LARGE SCALE GENOMIC DNA]</scope>
    <source>
        <strain evidence="4 5">SAG 2043</strain>
    </source>
</reference>
<feature type="compositionally biased region" description="Basic and acidic residues" evidence="2">
    <location>
        <begin position="796"/>
        <end position="805"/>
    </location>
</feature>
<keyword evidence="1" id="KW-0813">Transport</keyword>
<keyword evidence="1" id="KW-0653">Protein transport</keyword>
<feature type="region of interest" description="Disordered" evidence="2">
    <location>
        <begin position="487"/>
        <end position="684"/>
    </location>
</feature>
<comment type="function">
    <text evidence="1">Required for 60S pre-ribosomal subunits export to the cytoplasm.</text>
</comment>
<dbReference type="AlphaFoldDB" id="A0AAW1PT60"/>
<comment type="subcellular location">
    <subcellularLocation>
        <location evidence="1">Nucleus</location>
        <location evidence="1">Nucleolus</location>
    </subcellularLocation>
</comment>
<evidence type="ECO:0000256" key="2">
    <source>
        <dbReference type="SAM" id="MobiDB-lite"/>
    </source>
</evidence>
<keyword evidence="1" id="KW-0690">Ribosome biogenesis</keyword>
<dbReference type="PANTHER" id="PTHR12730:SF0">
    <property type="entry name" value="PROTEIN SDA1 HOMOLOG"/>
    <property type="match status" value="1"/>
</dbReference>
<dbReference type="InterPro" id="IPR027312">
    <property type="entry name" value="Sda1"/>
</dbReference>
<dbReference type="GO" id="GO:0005730">
    <property type="term" value="C:nucleolus"/>
    <property type="evidence" value="ECO:0007669"/>
    <property type="project" value="UniProtKB-SubCell"/>
</dbReference>
<evidence type="ECO:0000256" key="1">
    <source>
        <dbReference type="RuleBase" id="RU365057"/>
    </source>
</evidence>
<dbReference type="InterPro" id="IPR012977">
    <property type="entry name" value="SDA1_N"/>
</dbReference>
<evidence type="ECO:0000313" key="5">
    <source>
        <dbReference type="Proteomes" id="UP001489004"/>
    </source>
</evidence>
<dbReference type="InterPro" id="IPR016024">
    <property type="entry name" value="ARM-type_fold"/>
</dbReference>
<comment type="similarity">
    <text evidence="1">Belongs to the SDA1 family.</text>
</comment>
<keyword evidence="1" id="KW-0539">Nucleus</keyword>
<sequence>MARSGADLLALQGNIKRDPEGYADEFQLQYRHYQACLTVFQLKPSKDSREFGDLVNFVAQVANCYPRETAAFCPELIELLDKHYAVLDSALRQSLVKALILLRNRGQIQPTELLPVFFRLFRCQDKALRQTLFRHIVADIKGSNQKHKDDRLNRSIQNFLYSMLQDDSEIAAKKSLAVLTELYRRHVWRDARTVNVIASAVFHPSTRLMLPAIKFFLGQDEKDDAGESDDDEDEAPPAAPSKAEVYKATKKGTVASKKKKAAKLKRVMATVKKHQRREKADHADSFAAVQLLHDPQSFAEKLFARLHKCGGERFETRLAMMTLISRIIGMHKLLLLNFYPFLQKYIQPHQRDVTHILASMVQACHDLVPPDTLAPVLRQLVDQFINDRAQPEVMTVGIKTVREICMRSPLVMNEDLLQDLAAYKKYRDKAVSSAARGLIGLFREIAPGMLEKRDRGRGADLSAAPMQYGASVIKDRIEGAELLEEALRRGDAESGDEEGSGNESDSDEDGEGSDGSDAEAEAGGVDVSQEAEAGEAAAGSGEDEDEDMEEDEEAGSDAAAASGSGSEAALDELGSDEGEGESEQEADEDAAMDGEDEAAAAALDEEALVERRQSGSAGPRNAAGAATQLRAKQAKQAPNANSLGQLKKQLAEASAAKKRKAEGPPDADGGGNAAPEDGTPLEWGRILTEEDFERIRELRHKRLVDAAMKKHGLKSASKRERLLAAAEEEADAAMAFQDRRNIVAEERVDPSNLQGKHKRRQDKEARMASVLEGREGREGFGAASGRKKQKSGGMSNKEKAKKKDLPIVARIAQIRRRAGRQKGGSKNFKGHVKSSHYTRR</sequence>
<feature type="compositionally biased region" description="Acidic residues" evidence="2">
    <location>
        <begin position="493"/>
        <end position="520"/>
    </location>
</feature>
<dbReference type="GO" id="GO:0015031">
    <property type="term" value="P:protein transport"/>
    <property type="evidence" value="ECO:0007669"/>
    <property type="project" value="UniProtKB-KW"/>
</dbReference>
<feature type="compositionally biased region" description="Basic and acidic residues" evidence="2">
    <location>
        <begin position="761"/>
        <end position="778"/>
    </location>
</feature>
<keyword evidence="5" id="KW-1185">Reference proteome</keyword>
<feature type="region of interest" description="Disordered" evidence="2">
    <location>
        <begin position="743"/>
        <end position="840"/>
    </location>
</feature>
<accession>A0AAW1PT60</accession>
<feature type="compositionally biased region" description="Acidic residues" evidence="2">
    <location>
        <begin position="569"/>
        <end position="607"/>
    </location>
</feature>
<feature type="compositionally biased region" description="Basic residues" evidence="2">
    <location>
        <begin position="828"/>
        <end position="840"/>
    </location>
</feature>
<proteinExistence type="inferred from homology"/>
<feature type="region of interest" description="Disordered" evidence="2">
    <location>
        <begin position="222"/>
        <end position="245"/>
    </location>
</feature>
<evidence type="ECO:0000259" key="3">
    <source>
        <dbReference type="Pfam" id="PF08158"/>
    </source>
</evidence>
<comment type="caution">
    <text evidence="4">The sequence shown here is derived from an EMBL/GenBank/DDBJ whole genome shotgun (WGS) entry which is preliminary data.</text>
</comment>
<organism evidence="4 5">
    <name type="scientific">[Myrmecia] bisecta</name>
    <dbReference type="NCBI Taxonomy" id="41462"/>
    <lineage>
        <taxon>Eukaryota</taxon>
        <taxon>Viridiplantae</taxon>
        <taxon>Chlorophyta</taxon>
        <taxon>core chlorophytes</taxon>
        <taxon>Trebouxiophyceae</taxon>
        <taxon>Trebouxiales</taxon>
        <taxon>Trebouxiaceae</taxon>
        <taxon>Myrmecia</taxon>
    </lineage>
</organism>
<dbReference type="SUPFAM" id="SSF48371">
    <property type="entry name" value="ARM repeat"/>
    <property type="match status" value="1"/>
</dbReference>
<dbReference type="PANTHER" id="PTHR12730">
    <property type="entry name" value="HSDA/SDA1-RELATED"/>
    <property type="match status" value="1"/>
</dbReference>
<dbReference type="Pfam" id="PF08158">
    <property type="entry name" value="SDA1_HEAT"/>
    <property type="match status" value="1"/>
</dbReference>
<dbReference type="EMBL" id="JALJOR010000009">
    <property type="protein sequence ID" value="KAK9811636.1"/>
    <property type="molecule type" value="Genomic_DNA"/>
</dbReference>
<feature type="compositionally biased region" description="Low complexity" evidence="2">
    <location>
        <begin position="556"/>
        <end position="568"/>
    </location>
</feature>
<evidence type="ECO:0000313" key="4">
    <source>
        <dbReference type="EMBL" id="KAK9811636.1"/>
    </source>
</evidence>
<feature type="compositionally biased region" description="Acidic residues" evidence="2">
    <location>
        <begin position="222"/>
        <end position="235"/>
    </location>
</feature>
<feature type="compositionally biased region" description="Acidic residues" evidence="2">
    <location>
        <begin position="541"/>
        <end position="555"/>
    </location>
</feature>
<dbReference type="GO" id="GO:0042273">
    <property type="term" value="P:ribosomal large subunit biogenesis"/>
    <property type="evidence" value="ECO:0007669"/>
    <property type="project" value="UniProtKB-UniRule"/>
</dbReference>
<dbReference type="GO" id="GO:0000055">
    <property type="term" value="P:ribosomal large subunit export from nucleus"/>
    <property type="evidence" value="ECO:0007669"/>
    <property type="project" value="UniProtKB-UniRule"/>
</dbReference>
<feature type="compositionally biased region" description="Low complexity" evidence="2">
    <location>
        <begin position="530"/>
        <end position="540"/>
    </location>
</feature>
<protein>
    <recommendedName>
        <fullName evidence="1">Protein SDA1</fullName>
    </recommendedName>
</protein>
<dbReference type="Proteomes" id="UP001489004">
    <property type="component" value="Unassembled WGS sequence"/>
</dbReference>
<feature type="domain" description="SDA1 N-terminal" evidence="3">
    <location>
        <begin position="57"/>
        <end position="427"/>
    </location>
</feature>
<gene>
    <name evidence="4" type="ORF">WJX72_007420</name>
</gene>
<name>A0AAW1PT60_9CHLO</name>